<keyword evidence="1" id="KW-0732">Signal</keyword>
<comment type="caution">
    <text evidence="2">The sequence shown here is derived from an EMBL/GenBank/DDBJ whole genome shotgun (WGS) entry which is preliminary data.</text>
</comment>
<dbReference type="Proteomes" id="UP001174936">
    <property type="component" value="Unassembled WGS sequence"/>
</dbReference>
<dbReference type="EMBL" id="JAULSV010000001">
    <property type="protein sequence ID" value="KAK0654872.1"/>
    <property type="molecule type" value="Genomic_DNA"/>
</dbReference>
<reference evidence="2" key="1">
    <citation type="submission" date="2023-06" db="EMBL/GenBank/DDBJ databases">
        <title>Genome-scale phylogeny and comparative genomics of the fungal order Sordariales.</title>
        <authorList>
            <consortium name="Lawrence Berkeley National Laboratory"/>
            <person name="Hensen N."/>
            <person name="Bonometti L."/>
            <person name="Westerberg I."/>
            <person name="Brannstrom I.O."/>
            <person name="Guillou S."/>
            <person name="Cros-Aarteil S."/>
            <person name="Calhoun S."/>
            <person name="Haridas S."/>
            <person name="Kuo A."/>
            <person name="Mondo S."/>
            <person name="Pangilinan J."/>
            <person name="Riley R."/>
            <person name="Labutti K."/>
            <person name="Andreopoulos B."/>
            <person name="Lipzen A."/>
            <person name="Chen C."/>
            <person name="Yanf M."/>
            <person name="Daum C."/>
            <person name="Ng V."/>
            <person name="Clum A."/>
            <person name="Steindorff A."/>
            <person name="Ohm R."/>
            <person name="Martin F."/>
            <person name="Silar P."/>
            <person name="Natvig D."/>
            <person name="Lalanne C."/>
            <person name="Gautier V."/>
            <person name="Ament-Velasquez S.L."/>
            <person name="Kruys A."/>
            <person name="Hutchinson M.I."/>
            <person name="Powell A.J."/>
            <person name="Barry K."/>
            <person name="Miller A.N."/>
            <person name="Grigoriev I.V."/>
            <person name="Debuchy R."/>
            <person name="Gladieux P."/>
            <person name="Thoren M.H."/>
            <person name="Johannesson H."/>
        </authorList>
    </citation>
    <scope>NUCLEOTIDE SEQUENCE</scope>
    <source>
        <strain evidence="2">SMH2532-1</strain>
    </source>
</reference>
<evidence type="ECO:0000313" key="2">
    <source>
        <dbReference type="EMBL" id="KAK0654872.1"/>
    </source>
</evidence>
<organism evidence="2 3">
    <name type="scientific">Cercophora newfieldiana</name>
    <dbReference type="NCBI Taxonomy" id="92897"/>
    <lineage>
        <taxon>Eukaryota</taxon>
        <taxon>Fungi</taxon>
        <taxon>Dikarya</taxon>
        <taxon>Ascomycota</taxon>
        <taxon>Pezizomycotina</taxon>
        <taxon>Sordariomycetes</taxon>
        <taxon>Sordariomycetidae</taxon>
        <taxon>Sordariales</taxon>
        <taxon>Lasiosphaeriaceae</taxon>
        <taxon>Cercophora</taxon>
    </lineage>
</organism>
<accession>A0AA39YLN2</accession>
<keyword evidence="3" id="KW-1185">Reference proteome</keyword>
<proteinExistence type="predicted"/>
<feature type="chain" id="PRO_5041229790" evidence="1">
    <location>
        <begin position="19"/>
        <end position="130"/>
    </location>
</feature>
<feature type="signal peptide" evidence="1">
    <location>
        <begin position="1"/>
        <end position="18"/>
    </location>
</feature>
<gene>
    <name evidence="2" type="ORF">B0T16DRAFT_450626</name>
</gene>
<protein>
    <submittedName>
        <fullName evidence="2">Uncharacterized protein</fullName>
    </submittedName>
</protein>
<dbReference type="AlphaFoldDB" id="A0AA39YLN2"/>
<sequence length="130" mass="13962">MYLSSLLVGALLPLGLIASPTTPEGAEVDTRAISRPQHCAIVGNSATVKCRTGPATKYDVKTTLRKGTAYDFWCVFKKECITINGSTNCGWHYIPALKCYVNGHYTSSACTLARLGSCAGNDDNNNADPW</sequence>
<name>A0AA39YLN2_9PEZI</name>
<evidence type="ECO:0000256" key="1">
    <source>
        <dbReference type="SAM" id="SignalP"/>
    </source>
</evidence>
<evidence type="ECO:0000313" key="3">
    <source>
        <dbReference type="Proteomes" id="UP001174936"/>
    </source>
</evidence>